<dbReference type="InterPro" id="IPR044148">
    <property type="entry name" value="ALDH_GabD1-like"/>
</dbReference>
<comment type="caution">
    <text evidence="5">The sequence shown here is derived from an EMBL/GenBank/DDBJ whole genome shotgun (WGS) entry which is preliminary data.</text>
</comment>
<dbReference type="InterPro" id="IPR016163">
    <property type="entry name" value="Ald_DH_C"/>
</dbReference>
<dbReference type="PANTHER" id="PTHR43217">
    <property type="entry name" value="SUCCINATE SEMIALDEHYDE DEHYDROGENASE [NAD(P)+] SAD"/>
    <property type="match status" value="1"/>
</dbReference>
<dbReference type="AlphaFoldDB" id="A0A937XBA4"/>
<evidence type="ECO:0000259" key="4">
    <source>
        <dbReference type="Pfam" id="PF00171"/>
    </source>
</evidence>
<dbReference type="CDD" id="cd07100">
    <property type="entry name" value="ALDH_SSADH1_GabD1"/>
    <property type="match status" value="1"/>
</dbReference>
<comment type="similarity">
    <text evidence="1">Belongs to the aldehyde dehydrogenase family.</text>
</comment>
<evidence type="ECO:0000256" key="3">
    <source>
        <dbReference type="ARBA" id="ARBA00023002"/>
    </source>
</evidence>
<dbReference type="Pfam" id="PF00171">
    <property type="entry name" value="Aldedh"/>
    <property type="match status" value="1"/>
</dbReference>
<dbReference type="InterPro" id="IPR016162">
    <property type="entry name" value="Ald_DH_N"/>
</dbReference>
<sequence>MTYTSVYPATGELHARFDALDAGEALRILERSAGAFASWRRRSPGERARGLEPLAAALRGRAGDYARLITLEMGKPIVEARAEIEKCAALADAYARLAPAWLEDELVDAGGREHRVAFEPLGVILSIMPWNFPFWQAMRFAVPALLAGNASLLKPARNTPRCALALAEVFLAAGFPEGLLQALLADHDTVARLIADERVRGVSFTGGTEAGASIASLAGRHLKKAVLELGGSDPFIVLADADADFAAEGAVRGRMVNTGQSCIAAKRFILRREIAGPFTARFVERMAALRVGDPLAETTQVGPLVGEEAAREIEEQLAEAVARGARVLTGGARPRPGPFFAPTVVGGVDSDMRIWREEVFGPIAPLLVVDTDEEAIALANASAFGLGASLWTRDEARGLELSRSIEAGTVFVNSVVQSDPRMPFGGVKRSGLGRELSRYGLLEFCNIKGISVYGHGA</sequence>
<organism evidence="5 6">
    <name type="scientific">Eiseniibacteriota bacterium</name>
    <dbReference type="NCBI Taxonomy" id="2212470"/>
    <lineage>
        <taxon>Bacteria</taxon>
        <taxon>Candidatus Eiseniibacteriota</taxon>
    </lineage>
</organism>
<keyword evidence="3" id="KW-0560">Oxidoreductase</keyword>
<protein>
    <submittedName>
        <fullName evidence="5">NAD-dependent succinate-semialdehyde dehydrogenase</fullName>
    </submittedName>
</protein>
<dbReference type="GO" id="GO:0004030">
    <property type="term" value="F:aldehyde dehydrogenase [NAD(P)+] activity"/>
    <property type="evidence" value="ECO:0007669"/>
    <property type="project" value="InterPro"/>
</dbReference>
<keyword evidence="2" id="KW-0521">NADP</keyword>
<dbReference type="InterPro" id="IPR047110">
    <property type="entry name" value="GABD/Sad-like"/>
</dbReference>
<dbReference type="FunFam" id="3.40.309.10:FF:000010">
    <property type="entry name" value="Gamma-aminobutyraldehyde dehydrogenase"/>
    <property type="match status" value="1"/>
</dbReference>
<dbReference type="PANTHER" id="PTHR43217:SF1">
    <property type="entry name" value="SUCCINATE SEMIALDEHYDE DEHYDROGENASE [NAD(P)+] SAD"/>
    <property type="match status" value="1"/>
</dbReference>
<dbReference type="FunFam" id="3.40.605.10:FF:000012">
    <property type="entry name" value="NAD-dependent succinate-semialdehyde dehydrogenase"/>
    <property type="match status" value="1"/>
</dbReference>
<proteinExistence type="inferred from homology"/>
<evidence type="ECO:0000313" key="6">
    <source>
        <dbReference type="Proteomes" id="UP000748308"/>
    </source>
</evidence>
<evidence type="ECO:0000256" key="1">
    <source>
        <dbReference type="ARBA" id="ARBA00009986"/>
    </source>
</evidence>
<dbReference type="InterPro" id="IPR016161">
    <property type="entry name" value="Ald_DH/histidinol_DH"/>
</dbReference>
<dbReference type="Gene3D" id="3.40.605.10">
    <property type="entry name" value="Aldehyde Dehydrogenase, Chain A, domain 1"/>
    <property type="match status" value="1"/>
</dbReference>
<dbReference type="SUPFAM" id="SSF53720">
    <property type="entry name" value="ALDH-like"/>
    <property type="match status" value="1"/>
</dbReference>
<dbReference type="InterPro" id="IPR015590">
    <property type="entry name" value="Aldehyde_DH_dom"/>
</dbReference>
<accession>A0A937XBA4</accession>
<reference evidence="5" key="1">
    <citation type="submission" date="2019-03" db="EMBL/GenBank/DDBJ databases">
        <title>Lake Tanganyika Metagenome-Assembled Genomes (MAGs).</title>
        <authorList>
            <person name="Tran P."/>
        </authorList>
    </citation>
    <scope>NUCLEOTIDE SEQUENCE</scope>
    <source>
        <strain evidence="5">M_DeepCast_400m_m2_100</strain>
    </source>
</reference>
<dbReference type="GO" id="GO:0004777">
    <property type="term" value="F:succinate-semialdehyde dehydrogenase (NAD+) activity"/>
    <property type="evidence" value="ECO:0007669"/>
    <property type="project" value="TreeGrafter"/>
</dbReference>
<feature type="domain" description="Aldehyde dehydrogenase" evidence="4">
    <location>
        <begin position="3"/>
        <end position="448"/>
    </location>
</feature>
<dbReference type="Gene3D" id="3.40.309.10">
    <property type="entry name" value="Aldehyde Dehydrogenase, Chain A, domain 2"/>
    <property type="match status" value="1"/>
</dbReference>
<name>A0A937XBA4_UNCEI</name>
<dbReference type="EMBL" id="VGIY01000125">
    <property type="protein sequence ID" value="MBM3317439.1"/>
    <property type="molecule type" value="Genomic_DNA"/>
</dbReference>
<dbReference type="Proteomes" id="UP000748308">
    <property type="component" value="Unassembled WGS sequence"/>
</dbReference>
<gene>
    <name evidence="5" type="ORF">FJY75_06260</name>
</gene>
<evidence type="ECO:0000313" key="5">
    <source>
        <dbReference type="EMBL" id="MBM3317439.1"/>
    </source>
</evidence>
<evidence type="ECO:0000256" key="2">
    <source>
        <dbReference type="ARBA" id="ARBA00022857"/>
    </source>
</evidence>